<organism evidence="1 2">
    <name type="scientific">Micromonospora craterilacus</name>
    <dbReference type="NCBI Taxonomy" id="1655439"/>
    <lineage>
        <taxon>Bacteria</taxon>
        <taxon>Bacillati</taxon>
        <taxon>Actinomycetota</taxon>
        <taxon>Actinomycetes</taxon>
        <taxon>Micromonosporales</taxon>
        <taxon>Micromonosporaceae</taxon>
        <taxon>Micromonospora</taxon>
    </lineage>
</organism>
<protein>
    <submittedName>
        <fullName evidence="1">Uncharacterized protein</fullName>
    </submittedName>
</protein>
<dbReference type="AlphaFoldDB" id="A0A2W2DM01"/>
<dbReference type="OrthoDB" id="9841988at2"/>
<proteinExistence type="predicted"/>
<keyword evidence="2" id="KW-1185">Reference proteome</keyword>
<sequence length="121" mass="13938">MARYLSADPTVQYHGTLTHLHGMWRVINNLGTRLELRNAWGIGLVCRTASVTPVDMPRLTDKRADTLTHLWHTSGGPIADTRTRNWLLAHKLIEQAEEGKRRYRLTRLGVCAMDSVSRWYR</sequence>
<dbReference type="EMBL" id="POTY01000191">
    <property type="protein sequence ID" value="PZG12992.1"/>
    <property type="molecule type" value="Genomic_DNA"/>
</dbReference>
<gene>
    <name evidence="1" type="ORF">C1I95_24605</name>
</gene>
<dbReference type="RefSeq" id="WP_111217085.1">
    <property type="nucleotide sequence ID" value="NZ_POTY01000191.1"/>
</dbReference>
<evidence type="ECO:0000313" key="1">
    <source>
        <dbReference type="EMBL" id="PZG12992.1"/>
    </source>
</evidence>
<accession>A0A2W2DM01</accession>
<evidence type="ECO:0000313" key="2">
    <source>
        <dbReference type="Proteomes" id="UP000248924"/>
    </source>
</evidence>
<dbReference type="Proteomes" id="UP000248924">
    <property type="component" value="Unassembled WGS sequence"/>
</dbReference>
<reference evidence="1 2" key="1">
    <citation type="submission" date="2018-01" db="EMBL/GenBank/DDBJ databases">
        <title>Draft genome sequence of Jishengella sp. NA12.</title>
        <authorList>
            <person name="Sahin N."/>
            <person name="Ay H."/>
            <person name="Saygin H."/>
        </authorList>
    </citation>
    <scope>NUCLEOTIDE SEQUENCE [LARGE SCALE GENOMIC DNA]</scope>
    <source>
        <strain evidence="1 2">NA12</strain>
    </source>
</reference>
<comment type="caution">
    <text evidence="1">The sequence shown here is derived from an EMBL/GenBank/DDBJ whole genome shotgun (WGS) entry which is preliminary data.</text>
</comment>
<name>A0A2W2DM01_9ACTN</name>